<proteinExistence type="predicted"/>
<reference evidence="1" key="2">
    <citation type="submission" date="2020-05" db="EMBL/GenBank/DDBJ databases">
        <authorList>
            <person name="Kim H.-S."/>
            <person name="Proctor R.H."/>
            <person name="Brown D.W."/>
        </authorList>
    </citation>
    <scope>NUCLEOTIDE SEQUENCE</scope>
    <source>
        <strain evidence="1">NRRL 22465</strain>
    </source>
</reference>
<name>A0A8H4US53_9HYPO</name>
<keyword evidence="2" id="KW-1185">Reference proteome</keyword>
<organism evidence="1 2">
    <name type="scientific">Fusarium zealandicum</name>
    <dbReference type="NCBI Taxonomy" id="1053134"/>
    <lineage>
        <taxon>Eukaryota</taxon>
        <taxon>Fungi</taxon>
        <taxon>Dikarya</taxon>
        <taxon>Ascomycota</taxon>
        <taxon>Pezizomycotina</taxon>
        <taxon>Sordariomycetes</taxon>
        <taxon>Hypocreomycetidae</taxon>
        <taxon>Hypocreales</taxon>
        <taxon>Nectriaceae</taxon>
        <taxon>Fusarium</taxon>
        <taxon>Fusarium staphyleae species complex</taxon>
    </lineage>
</organism>
<dbReference type="EMBL" id="JABEYC010000103">
    <property type="protein sequence ID" value="KAF4982670.1"/>
    <property type="molecule type" value="Genomic_DNA"/>
</dbReference>
<dbReference type="AlphaFoldDB" id="A0A8H4US53"/>
<accession>A0A8H4US53</accession>
<reference evidence="1" key="1">
    <citation type="journal article" date="2020" name="BMC Genomics">
        <title>Correction to: Identification and distribution of gene clusters required for synthesis of sphingolipid metabolism inhibitors in diverse species of the filamentous fungus Fusarium.</title>
        <authorList>
            <person name="Kim H.S."/>
            <person name="Lohmar J.M."/>
            <person name="Busman M."/>
            <person name="Brown D.W."/>
            <person name="Naumann T.A."/>
            <person name="Divon H.H."/>
            <person name="Lysoe E."/>
            <person name="Uhlig S."/>
            <person name="Proctor R.H."/>
        </authorList>
    </citation>
    <scope>NUCLEOTIDE SEQUENCE</scope>
    <source>
        <strain evidence="1">NRRL 22465</strain>
    </source>
</reference>
<dbReference type="Proteomes" id="UP000635477">
    <property type="component" value="Unassembled WGS sequence"/>
</dbReference>
<gene>
    <name evidence="1" type="ORF">FZEAL_1777</name>
</gene>
<evidence type="ECO:0000313" key="1">
    <source>
        <dbReference type="EMBL" id="KAF4982670.1"/>
    </source>
</evidence>
<evidence type="ECO:0000313" key="2">
    <source>
        <dbReference type="Proteomes" id="UP000635477"/>
    </source>
</evidence>
<protein>
    <submittedName>
        <fullName evidence="1">Uncharacterized protein</fullName>
    </submittedName>
</protein>
<comment type="caution">
    <text evidence="1">The sequence shown here is derived from an EMBL/GenBank/DDBJ whole genome shotgun (WGS) entry which is preliminary data.</text>
</comment>
<sequence length="163" mass="18028">MPDKMTIAPSRRLEPRGLSWAKQPIFILALPDHAVEQSLNLDIGALSHPDHVSEITVSPVAEAIQMVFAMMGTINSSAQGTENIRKRDQPNPSLMRNWGKKAQYQGQRRSEQRVAVLPPCKEQEERIPPLEIPSHIGSLTSRAHGLDVDLDALSWPPGMRIGA</sequence>